<dbReference type="Gene3D" id="3.40.50.300">
    <property type="entry name" value="P-loop containing nucleotide triphosphate hydrolases"/>
    <property type="match status" value="2"/>
</dbReference>
<evidence type="ECO:0000256" key="1">
    <source>
        <dbReference type="ARBA" id="ARBA00022741"/>
    </source>
</evidence>
<protein>
    <submittedName>
        <fullName evidence="7">DEAD/DEAH box helicase</fullName>
    </submittedName>
</protein>
<evidence type="ECO:0000256" key="3">
    <source>
        <dbReference type="ARBA" id="ARBA00022806"/>
    </source>
</evidence>
<dbReference type="Pfam" id="PF00270">
    <property type="entry name" value="DEAD"/>
    <property type="match status" value="1"/>
</dbReference>
<keyword evidence="2" id="KW-0378">Hydrolase</keyword>
<evidence type="ECO:0000313" key="8">
    <source>
        <dbReference type="Proteomes" id="UP000596205"/>
    </source>
</evidence>
<dbReference type="SUPFAM" id="SSF52540">
    <property type="entry name" value="P-loop containing nucleoside triphosphate hydrolases"/>
    <property type="match status" value="1"/>
</dbReference>
<keyword evidence="3 7" id="KW-0347">Helicase</keyword>
<dbReference type="SMART" id="SM00490">
    <property type="entry name" value="HELICc"/>
    <property type="match status" value="1"/>
</dbReference>
<dbReference type="GO" id="GO:0016787">
    <property type="term" value="F:hydrolase activity"/>
    <property type="evidence" value="ECO:0007669"/>
    <property type="project" value="UniProtKB-KW"/>
</dbReference>
<dbReference type="AlphaFoldDB" id="A0A7T6VCR0"/>
<evidence type="ECO:0000256" key="2">
    <source>
        <dbReference type="ARBA" id="ARBA00022801"/>
    </source>
</evidence>
<dbReference type="Proteomes" id="UP000596205">
    <property type="component" value="Chromosome 1"/>
</dbReference>
<keyword evidence="1" id="KW-0547">Nucleotide-binding</keyword>
<dbReference type="GO" id="GO:0004386">
    <property type="term" value="F:helicase activity"/>
    <property type="evidence" value="ECO:0007669"/>
    <property type="project" value="UniProtKB-KW"/>
</dbReference>
<dbReference type="KEGG" id="bann:JFN94_10505"/>
<sequence length="703" mass="79216">MPLSFERLRNEIESAKSAADVNWFSLLRGVSTYLNATRGGAEEARGQELVIRLLDIRHLLGEYDSILDAFVREAGLFPYLNPENLGLPDSLAYEAHKPDVGADTVFHRVQAQVFHLLMSGQSVVLSAPTSFGKSLIVDAVVASGRYKNIVIVVPTLALLDETRRRLARISQKYRIITHSSQEPGDRNIFVHTQERVVENKNIQETDFFVIDEFYKLNPSDESERAQTLNLAFYKLSKQAKQFYMLGPNIQGIPPAFAERFQCVFIKTDFNTVVSEIHKIDVDDDLQHAIQLCCNLDEPTLIYVQSPNRARTVAARLKGVLPQSIAPAAKASAAWVRDNFHSQWLFAAALDAGIGVHHGRLPRSLTQLVVRNFNKGALKYLVCTSTLIEGVNTRAKNVIILDNKVATKKFDYFTFSNIRGRSGRMREHFIGHVYLYHEPPQAELPFIDIPIVTQSEDASDALLIQVDPDELNQASTKKVAKYFDDPLLPLEILKENAGIDPGAQLNLGNEILHSLPVAHAMLSWRGYPSIDQWRWTCELVWKHFTNGRFKNGVASGAQLAFLLSKTLQAKRFEDAVALFKKDGMDIDEAIELTLDFQRQWAEFRAPNLLSALNRIQRYIFGRYNLQAGNYDAYISHIENLGRSPVVNALDEYGLPTQIGQIVWERLGSPETLDETLVRLRDSKGLFPGLTLFENLLVTEVRATL</sequence>
<dbReference type="InterPro" id="IPR027417">
    <property type="entry name" value="P-loop_NTPase"/>
</dbReference>
<name>A0A7T6VCR0_9BURK</name>
<evidence type="ECO:0000259" key="5">
    <source>
        <dbReference type="PROSITE" id="PS51192"/>
    </source>
</evidence>
<dbReference type="InterPro" id="IPR050474">
    <property type="entry name" value="Hel308_SKI2-like"/>
</dbReference>
<dbReference type="InterPro" id="IPR014001">
    <property type="entry name" value="Helicase_ATP-bd"/>
</dbReference>
<reference evidence="7 8" key="1">
    <citation type="submission" date="2020-12" db="EMBL/GenBank/DDBJ databases">
        <title>Complete genome sequence of Burkholderia anthina BJQ0011.</title>
        <authorList>
            <person name="Xu Y."/>
        </authorList>
    </citation>
    <scope>NUCLEOTIDE SEQUENCE [LARGE SCALE GENOMIC DNA]</scope>
    <source>
        <strain evidence="7 8">BJQ0011</strain>
    </source>
</reference>
<feature type="domain" description="Helicase ATP-binding" evidence="5">
    <location>
        <begin position="114"/>
        <end position="230"/>
    </location>
</feature>
<accession>A0A7T6VCR0</accession>
<dbReference type="SMART" id="SM00487">
    <property type="entry name" value="DEXDc"/>
    <property type="match status" value="1"/>
</dbReference>
<dbReference type="Pfam" id="PF00271">
    <property type="entry name" value="Helicase_C"/>
    <property type="match status" value="1"/>
</dbReference>
<dbReference type="PROSITE" id="PS51194">
    <property type="entry name" value="HELICASE_CTER"/>
    <property type="match status" value="1"/>
</dbReference>
<gene>
    <name evidence="7" type="ORF">JFN94_10505</name>
</gene>
<feature type="domain" description="Helicase C-terminal" evidence="6">
    <location>
        <begin position="284"/>
        <end position="486"/>
    </location>
</feature>
<dbReference type="GO" id="GO:0005524">
    <property type="term" value="F:ATP binding"/>
    <property type="evidence" value="ECO:0007669"/>
    <property type="project" value="UniProtKB-KW"/>
</dbReference>
<dbReference type="GO" id="GO:0003676">
    <property type="term" value="F:nucleic acid binding"/>
    <property type="evidence" value="ECO:0007669"/>
    <property type="project" value="InterPro"/>
</dbReference>
<evidence type="ECO:0000313" key="7">
    <source>
        <dbReference type="EMBL" id="QQK01535.1"/>
    </source>
</evidence>
<dbReference type="PANTHER" id="PTHR47961">
    <property type="entry name" value="DNA POLYMERASE THETA, PUTATIVE (AFU_ORTHOLOGUE AFUA_1G05260)-RELATED"/>
    <property type="match status" value="1"/>
</dbReference>
<proteinExistence type="predicted"/>
<dbReference type="EMBL" id="CP066769">
    <property type="protein sequence ID" value="QQK01535.1"/>
    <property type="molecule type" value="Genomic_DNA"/>
</dbReference>
<dbReference type="RefSeq" id="WP_199568465.1">
    <property type="nucleotide sequence ID" value="NZ_CP066769.1"/>
</dbReference>
<dbReference type="InterPro" id="IPR011545">
    <property type="entry name" value="DEAD/DEAH_box_helicase_dom"/>
</dbReference>
<dbReference type="PROSITE" id="PS51192">
    <property type="entry name" value="HELICASE_ATP_BIND_1"/>
    <property type="match status" value="1"/>
</dbReference>
<evidence type="ECO:0000256" key="4">
    <source>
        <dbReference type="ARBA" id="ARBA00022840"/>
    </source>
</evidence>
<dbReference type="PANTHER" id="PTHR47961:SF6">
    <property type="entry name" value="DNA-DIRECTED DNA POLYMERASE"/>
    <property type="match status" value="1"/>
</dbReference>
<organism evidence="7 8">
    <name type="scientific">Burkholderia anthina</name>
    <dbReference type="NCBI Taxonomy" id="179879"/>
    <lineage>
        <taxon>Bacteria</taxon>
        <taxon>Pseudomonadati</taxon>
        <taxon>Pseudomonadota</taxon>
        <taxon>Betaproteobacteria</taxon>
        <taxon>Burkholderiales</taxon>
        <taxon>Burkholderiaceae</taxon>
        <taxon>Burkholderia</taxon>
        <taxon>Burkholderia cepacia complex</taxon>
    </lineage>
</organism>
<keyword evidence="4" id="KW-0067">ATP-binding</keyword>
<evidence type="ECO:0000259" key="6">
    <source>
        <dbReference type="PROSITE" id="PS51194"/>
    </source>
</evidence>
<dbReference type="InterPro" id="IPR001650">
    <property type="entry name" value="Helicase_C-like"/>
</dbReference>